<feature type="signal peptide" evidence="3">
    <location>
        <begin position="1"/>
        <end position="27"/>
    </location>
</feature>
<dbReference type="AlphaFoldDB" id="A0A940DN16"/>
<evidence type="ECO:0000256" key="3">
    <source>
        <dbReference type="SAM" id="SignalP"/>
    </source>
</evidence>
<gene>
    <name evidence="5" type="ORF">IAC07_03380</name>
</gene>
<keyword evidence="2" id="KW-0288">FMN</keyword>
<sequence>MERRDFLKKSALAALGTAMTGTGLAQAFNHIGNDESKTGKMKITVLTGSPRAKGNSAYLAEQFIKGAQETGHEIYRFDCAFKHVEPCRACNRCGMNGTCIFNDDFLELRPKLIESDMVVFATPMYYFGISAQMKRVIDRFYAINGQIKGHYKKAAYLMTYADTDPKEAEAMLLHYRTLMNYLGWESVGEVVASGVWTTGSVRNTRYPEQAYQLGKSV</sequence>
<keyword evidence="1" id="KW-0285">Flavoprotein</keyword>
<reference evidence="5" key="2">
    <citation type="journal article" date="2021" name="PeerJ">
        <title>Extensive microbial diversity within the chicken gut microbiome revealed by metagenomics and culture.</title>
        <authorList>
            <person name="Gilroy R."/>
            <person name="Ravi A."/>
            <person name="Getino M."/>
            <person name="Pursley I."/>
            <person name="Horton D.L."/>
            <person name="Alikhan N.F."/>
            <person name="Baker D."/>
            <person name="Gharbi K."/>
            <person name="Hall N."/>
            <person name="Watson M."/>
            <person name="Adriaenssens E.M."/>
            <person name="Foster-Nyarko E."/>
            <person name="Jarju S."/>
            <person name="Secka A."/>
            <person name="Antonio M."/>
            <person name="Oren A."/>
            <person name="Chaudhuri R.R."/>
            <person name="La Ragione R."/>
            <person name="Hildebrand F."/>
            <person name="Pallen M.J."/>
        </authorList>
    </citation>
    <scope>NUCLEOTIDE SEQUENCE</scope>
    <source>
        <strain evidence="5">F1-3629</strain>
    </source>
</reference>
<dbReference type="InterPro" id="IPR051796">
    <property type="entry name" value="ISF_SsuE-like"/>
</dbReference>
<dbReference type="GO" id="GO:0016491">
    <property type="term" value="F:oxidoreductase activity"/>
    <property type="evidence" value="ECO:0007669"/>
    <property type="project" value="InterPro"/>
</dbReference>
<evidence type="ECO:0000313" key="5">
    <source>
        <dbReference type="EMBL" id="MBO8453751.1"/>
    </source>
</evidence>
<name>A0A940DN16_9BACT</name>
<feature type="domain" description="NADPH-dependent FMN reductase-like" evidence="4">
    <location>
        <begin position="41"/>
        <end position="194"/>
    </location>
</feature>
<dbReference type="EMBL" id="JADIMJ010000050">
    <property type="protein sequence ID" value="MBO8453751.1"/>
    <property type="molecule type" value="Genomic_DNA"/>
</dbReference>
<evidence type="ECO:0000256" key="2">
    <source>
        <dbReference type="ARBA" id="ARBA00022643"/>
    </source>
</evidence>
<comment type="caution">
    <text evidence="5">The sequence shown here is derived from an EMBL/GenBank/DDBJ whole genome shotgun (WGS) entry which is preliminary data.</text>
</comment>
<dbReference type="NCBIfam" id="TIGR01409">
    <property type="entry name" value="TAT_signal_seq"/>
    <property type="match status" value="1"/>
</dbReference>
<dbReference type="PROSITE" id="PS51318">
    <property type="entry name" value="TAT"/>
    <property type="match status" value="1"/>
</dbReference>
<evidence type="ECO:0000256" key="1">
    <source>
        <dbReference type="ARBA" id="ARBA00022630"/>
    </source>
</evidence>
<dbReference type="Gene3D" id="3.40.50.360">
    <property type="match status" value="1"/>
</dbReference>
<dbReference type="PANTHER" id="PTHR43278:SF2">
    <property type="entry name" value="IRON-SULFUR FLAVOPROTEIN"/>
    <property type="match status" value="1"/>
</dbReference>
<dbReference type="SUPFAM" id="SSF52218">
    <property type="entry name" value="Flavoproteins"/>
    <property type="match status" value="1"/>
</dbReference>
<dbReference type="InterPro" id="IPR005025">
    <property type="entry name" value="FMN_Rdtase-like_dom"/>
</dbReference>
<dbReference type="Proteomes" id="UP000771749">
    <property type="component" value="Unassembled WGS sequence"/>
</dbReference>
<dbReference type="Pfam" id="PF03358">
    <property type="entry name" value="FMN_red"/>
    <property type="match status" value="1"/>
</dbReference>
<evidence type="ECO:0000259" key="4">
    <source>
        <dbReference type="Pfam" id="PF03358"/>
    </source>
</evidence>
<evidence type="ECO:0000313" key="6">
    <source>
        <dbReference type="Proteomes" id="UP000771749"/>
    </source>
</evidence>
<dbReference type="PANTHER" id="PTHR43278">
    <property type="entry name" value="NAD(P)H-DEPENDENT FMN-CONTAINING OXIDOREDUCTASE YWQN-RELATED"/>
    <property type="match status" value="1"/>
</dbReference>
<accession>A0A940DN16</accession>
<keyword evidence="3" id="KW-0732">Signal</keyword>
<dbReference type="InterPro" id="IPR019546">
    <property type="entry name" value="TAT_signal_bac_arc"/>
</dbReference>
<reference evidence="5" key="1">
    <citation type="submission" date="2020-10" db="EMBL/GenBank/DDBJ databases">
        <authorList>
            <person name="Gilroy R."/>
        </authorList>
    </citation>
    <scope>NUCLEOTIDE SEQUENCE</scope>
    <source>
        <strain evidence="5">F1-3629</strain>
    </source>
</reference>
<dbReference type="InterPro" id="IPR006311">
    <property type="entry name" value="TAT_signal"/>
</dbReference>
<dbReference type="InterPro" id="IPR029039">
    <property type="entry name" value="Flavoprotein-like_sf"/>
</dbReference>
<proteinExistence type="predicted"/>
<feature type="chain" id="PRO_5036702010" evidence="3">
    <location>
        <begin position="28"/>
        <end position="217"/>
    </location>
</feature>
<organism evidence="5 6">
    <name type="scientific">Candidatus Cryptobacteroides gallistercoris</name>
    <dbReference type="NCBI Taxonomy" id="2840765"/>
    <lineage>
        <taxon>Bacteria</taxon>
        <taxon>Pseudomonadati</taxon>
        <taxon>Bacteroidota</taxon>
        <taxon>Bacteroidia</taxon>
        <taxon>Bacteroidales</taxon>
        <taxon>Candidatus Cryptobacteroides</taxon>
    </lineage>
</organism>
<protein>
    <submittedName>
        <fullName evidence="5">Flavodoxin family protein</fullName>
    </submittedName>
</protein>